<dbReference type="GO" id="GO:0009654">
    <property type="term" value="C:photosystem II oxygen evolving complex"/>
    <property type="evidence" value="ECO:0007669"/>
    <property type="project" value="InterPro"/>
</dbReference>
<dbReference type="AlphaFoldDB" id="A0A5H2XL15"/>
<protein>
    <submittedName>
        <fullName evidence="3">Mog1/PsbP/DUF1795-like photosystem II reaction center PsbP family protein</fullName>
    </submittedName>
</protein>
<name>A0A5H2XL15_PRUDU</name>
<dbReference type="GO" id="GO:0015979">
    <property type="term" value="P:photosynthesis"/>
    <property type="evidence" value="ECO:0007669"/>
    <property type="project" value="InterPro"/>
</dbReference>
<evidence type="ECO:0000256" key="1">
    <source>
        <dbReference type="SAM" id="MobiDB-lite"/>
    </source>
</evidence>
<gene>
    <name evidence="3" type="ORF">Prudu_198S000300</name>
</gene>
<feature type="region of interest" description="Disordered" evidence="1">
    <location>
        <begin position="60"/>
        <end position="98"/>
    </location>
</feature>
<accession>A0A5H2XL15</accession>
<evidence type="ECO:0000259" key="2">
    <source>
        <dbReference type="Pfam" id="PF01789"/>
    </source>
</evidence>
<dbReference type="PANTHER" id="PTHR31407">
    <property type="match status" value="1"/>
</dbReference>
<proteinExistence type="predicted"/>
<dbReference type="Pfam" id="PF01789">
    <property type="entry name" value="PsbP"/>
    <property type="match status" value="1"/>
</dbReference>
<organism evidence="3">
    <name type="scientific">Prunus dulcis</name>
    <name type="common">Almond</name>
    <name type="synonym">Amygdalus dulcis</name>
    <dbReference type="NCBI Taxonomy" id="3755"/>
    <lineage>
        <taxon>Eukaryota</taxon>
        <taxon>Viridiplantae</taxon>
        <taxon>Streptophyta</taxon>
        <taxon>Embryophyta</taxon>
        <taxon>Tracheophyta</taxon>
        <taxon>Spermatophyta</taxon>
        <taxon>Magnoliopsida</taxon>
        <taxon>eudicotyledons</taxon>
        <taxon>Gunneridae</taxon>
        <taxon>Pentapetalae</taxon>
        <taxon>rosids</taxon>
        <taxon>fabids</taxon>
        <taxon>Rosales</taxon>
        <taxon>Rosaceae</taxon>
        <taxon>Amygdaloideae</taxon>
        <taxon>Amygdaleae</taxon>
        <taxon>Prunus</taxon>
    </lineage>
</organism>
<reference evidence="3" key="1">
    <citation type="journal article" date="2019" name="Science">
        <title>Mutation of a bHLH transcription factor allowed almond domestication.</title>
        <authorList>
            <person name="Sanchez-Perez R."/>
            <person name="Pavan S."/>
            <person name="Mazzeo R."/>
            <person name="Moldovan C."/>
            <person name="Aiese Cigliano R."/>
            <person name="Del Cueto J."/>
            <person name="Ricciardi F."/>
            <person name="Lotti C."/>
            <person name="Ricciardi L."/>
            <person name="Dicenta F."/>
            <person name="Lopez-Marques R.L."/>
            <person name="Lindberg Moller B."/>
        </authorList>
    </citation>
    <scope>NUCLEOTIDE SEQUENCE</scope>
</reference>
<dbReference type="Gene3D" id="3.40.1000.10">
    <property type="entry name" value="Mog1/PsbP, alpha/beta/alpha sandwich"/>
    <property type="match status" value="1"/>
</dbReference>
<evidence type="ECO:0000313" key="3">
    <source>
        <dbReference type="EMBL" id="BBN67822.1"/>
    </source>
</evidence>
<feature type="domain" description="PsbP C-terminal" evidence="2">
    <location>
        <begin position="171"/>
        <end position="328"/>
    </location>
</feature>
<feature type="non-terminal residue" evidence="3">
    <location>
        <position position="1"/>
    </location>
</feature>
<dbReference type="InterPro" id="IPR016123">
    <property type="entry name" value="Mog1/PsbP_a/b/a-sand"/>
</dbReference>
<dbReference type="EMBL" id="AP020535">
    <property type="protein sequence ID" value="BBN67822.1"/>
    <property type="molecule type" value="Genomic_DNA"/>
</dbReference>
<dbReference type="GO" id="GO:0019898">
    <property type="term" value="C:extrinsic component of membrane"/>
    <property type="evidence" value="ECO:0007669"/>
    <property type="project" value="InterPro"/>
</dbReference>
<dbReference type="InterPro" id="IPR002683">
    <property type="entry name" value="PsbP_C"/>
</dbReference>
<dbReference type="PANTHER" id="PTHR31407:SF18">
    <property type="entry name" value="PSBP DOMAIN-CONTAINING PROTEIN 6, CHLOROPLASTIC"/>
    <property type="match status" value="1"/>
</dbReference>
<sequence>IDGRAILSALRLFVKAGGPGQVESILLSIPYPPFQFSNQILLFLKNMATCPLPPPIPSSLISSSSSNSHSTSSSRSKLPPLLSPSPLPRHNYQQQAESKKRRELLLKGGLGLLPLALVESILKEPLTVPSAEAKEAVVGSYLPPSPSDPSFVLFKASAKDTPALRAGNVQPYQFIIPPTWKQMRVANILSGNYCQPKCAEPWVEVKFEDEKQGKLQVVASPLIRLTNKPNATIEDIGNPAKVIASLGPFVTGNTFDPDELLETTVEKRGDLTYYKYALETPFALTGSHNLAKATAKGNTVVLFVVSASDKQWQASQRTLKAMLDSFQV</sequence>
<feature type="compositionally biased region" description="Low complexity" evidence="1">
    <location>
        <begin position="60"/>
        <end position="80"/>
    </location>
</feature>
<dbReference type="SUPFAM" id="SSF55724">
    <property type="entry name" value="Mog1p/PsbP-like"/>
    <property type="match status" value="1"/>
</dbReference>
<dbReference type="GO" id="GO:0005509">
    <property type="term" value="F:calcium ion binding"/>
    <property type="evidence" value="ECO:0007669"/>
    <property type="project" value="InterPro"/>
</dbReference>